<accession>A0A644ZWL6</accession>
<reference evidence="1" key="1">
    <citation type="submission" date="2019-08" db="EMBL/GenBank/DDBJ databases">
        <authorList>
            <person name="Kucharzyk K."/>
            <person name="Murdoch R.W."/>
            <person name="Higgins S."/>
            <person name="Loffler F."/>
        </authorList>
    </citation>
    <scope>NUCLEOTIDE SEQUENCE</scope>
</reference>
<proteinExistence type="predicted"/>
<organism evidence="1">
    <name type="scientific">bioreactor metagenome</name>
    <dbReference type="NCBI Taxonomy" id="1076179"/>
    <lineage>
        <taxon>unclassified sequences</taxon>
        <taxon>metagenomes</taxon>
        <taxon>ecological metagenomes</taxon>
    </lineage>
</organism>
<name>A0A644ZWL6_9ZZZZ</name>
<gene>
    <name evidence="1" type="ORF">SDC9_92047</name>
</gene>
<dbReference type="EMBL" id="VSSQ01010845">
    <property type="protein sequence ID" value="MPM45360.1"/>
    <property type="molecule type" value="Genomic_DNA"/>
</dbReference>
<comment type="caution">
    <text evidence="1">The sequence shown here is derived from an EMBL/GenBank/DDBJ whole genome shotgun (WGS) entry which is preliminary data.</text>
</comment>
<evidence type="ECO:0000313" key="1">
    <source>
        <dbReference type="EMBL" id="MPM45360.1"/>
    </source>
</evidence>
<protein>
    <submittedName>
        <fullName evidence="1">Uncharacterized protein</fullName>
    </submittedName>
</protein>
<dbReference type="AlphaFoldDB" id="A0A644ZWL6"/>
<sequence>MLYICAGMYGSFGYILPYTYLFITHQPGCIKVFTVGFGFLRREMLFETKDIGRGLFVAGHQIDALPLGCNIWADLN</sequence>